<dbReference type="EMBL" id="BART01030772">
    <property type="protein sequence ID" value="GAH18467.1"/>
    <property type="molecule type" value="Genomic_DNA"/>
</dbReference>
<sequence length="73" mass="8069">MVQWVILLLGLLIAALWTNEVWLNVVAGVIWIVLPMTTLTDWDVLITYPLMIAGVLLLIRAASIQKEAKILGG</sequence>
<proteinExistence type="predicted"/>
<gene>
    <name evidence="2" type="ORF">S01H4_53617</name>
</gene>
<comment type="caution">
    <text evidence="2">The sequence shown here is derived from an EMBL/GenBank/DDBJ whole genome shotgun (WGS) entry which is preliminary data.</text>
</comment>
<organism evidence="2">
    <name type="scientific">marine sediment metagenome</name>
    <dbReference type="NCBI Taxonomy" id="412755"/>
    <lineage>
        <taxon>unclassified sequences</taxon>
        <taxon>metagenomes</taxon>
        <taxon>ecological metagenomes</taxon>
    </lineage>
</organism>
<keyword evidence="1" id="KW-1133">Transmembrane helix</keyword>
<feature type="transmembrane region" description="Helical" evidence="1">
    <location>
        <begin position="44"/>
        <end position="62"/>
    </location>
</feature>
<evidence type="ECO:0000313" key="2">
    <source>
        <dbReference type="EMBL" id="GAH18467.1"/>
    </source>
</evidence>
<keyword evidence="1" id="KW-0812">Transmembrane</keyword>
<dbReference type="AlphaFoldDB" id="X1DE56"/>
<accession>X1DE56</accession>
<reference evidence="2" key="1">
    <citation type="journal article" date="2014" name="Front. Microbiol.">
        <title>High frequency of phylogenetically diverse reductive dehalogenase-homologous genes in deep subseafloor sedimentary metagenomes.</title>
        <authorList>
            <person name="Kawai M."/>
            <person name="Futagami T."/>
            <person name="Toyoda A."/>
            <person name="Takaki Y."/>
            <person name="Nishi S."/>
            <person name="Hori S."/>
            <person name="Arai W."/>
            <person name="Tsubouchi T."/>
            <person name="Morono Y."/>
            <person name="Uchiyama I."/>
            <person name="Ito T."/>
            <person name="Fujiyama A."/>
            <person name="Inagaki F."/>
            <person name="Takami H."/>
        </authorList>
    </citation>
    <scope>NUCLEOTIDE SEQUENCE</scope>
    <source>
        <strain evidence="2">Expedition CK06-06</strain>
    </source>
</reference>
<name>X1DE56_9ZZZZ</name>
<protein>
    <submittedName>
        <fullName evidence="2">Uncharacterized protein</fullName>
    </submittedName>
</protein>
<evidence type="ECO:0000256" key="1">
    <source>
        <dbReference type="SAM" id="Phobius"/>
    </source>
</evidence>
<keyword evidence="1" id="KW-0472">Membrane</keyword>